<dbReference type="AlphaFoldDB" id="A0A372LRB8"/>
<dbReference type="Pfam" id="PF09581">
    <property type="entry name" value="Spore_III_AF"/>
    <property type="match status" value="1"/>
</dbReference>
<reference evidence="2 3" key="1">
    <citation type="submission" date="2018-08" db="EMBL/GenBank/DDBJ databases">
        <title>Bacillus chawlae sp. nov., Bacillus glennii sp. nov., and Bacillus saganii sp. nov. Isolated from the Vehicle Assembly Building at Kennedy Space Center where the Viking Spacecraft were Assembled.</title>
        <authorList>
            <person name="Seuylemezian A."/>
            <person name="Vaishampayan P."/>
        </authorList>
    </citation>
    <scope>NUCLEOTIDE SEQUENCE [LARGE SCALE GENOMIC DNA]</scope>
    <source>
        <strain evidence="2 3">V47-23a</strain>
    </source>
</reference>
<keyword evidence="3" id="KW-1185">Reference proteome</keyword>
<keyword evidence="1" id="KW-0812">Transmembrane</keyword>
<dbReference type="NCBIfam" id="TIGR02896">
    <property type="entry name" value="spore_III_AF"/>
    <property type="match status" value="1"/>
</dbReference>
<organism evidence="2 3">
    <name type="scientific">Peribacillus saganii</name>
    <dbReference type="NCBI Taxonomy" id="2303992"/>
    <lineage>
        <taxon>Bacteria</taxon>
        <taxon>Bacillati</taxon>
        <taxon>Bacillota</taxon>
        <taxon>Bacilli</taxon>
        <taxon>Bacillales</taxon>
        <taxon>Bacillaceae</taxon>
        <taxon>Peribacillus</taxon>
    </lineage>
</organism>
<feature type="transmembrane region" description="Helical" evidence="1">
    <location>
        <begin position="6"/>
        <end position="25"/>
    </location>
</feature>
<comment type="caution">
    <text evidence="2">The sequence shown here is derived from an EMBL/GenBank/DDBJ whole genome shotgun (WGS) entry which is preliminary data.</text>
</comment>
<evidence type="ECO:0000256" key="1">
    <source>
        <dbReference type="SAM" id="Phobius"/>
    </source>
</evidence>
<proteinExistence type="predicted"/>
<protein>
    <submittedName>
        <fullName evidence="2">Stage III sporulation protein AF</fullName>
    </submittedName>
</protein>
<dbReference type="InterPro" id="IPR014245">
    <property type="entry name" value="Spore_III_AF"/>
</dbReference>
<evidence type="ECO:0000313" key="2">
    <source>
        <dbReference type="EMBL" id="RFU69789.1"/>
    </source>
</evidence>
<accession>A0A372LRB8</accession>
<keyword evidence="1" id="KW-0472">Membrane</keyword>
<sequence length="205" mass="22816">MEFLTGWITNIILFVLLATVIDMLLPSSAMQKYAKMVIGLLLIATILTPVLRLFTADFENIMAETVQSFNGPEEKNMENLMELKKKEIQASQRAYILEQMAAGLKAGVEEELMEDYEMAIESIDVTVKNDEQPQIPEDLQGITVKLAPAEIQGDEVAAVAKVVIDTSSPLPEQNVNLKDVKEFLAAQWAVEEEMIEIAGERRGSE</sequence>
<dbReference type="EMBL" id="QVTE01000021">
    <property type="protein sequence ID" value="RFU69789.1"/>
    <property type="molecule type" value="Genomic_DNA"/>
</dbReference>
<dbReference type="OrthoDB" id="2375554at2"/>
<gene>
    <name evidence="2" type="primary">spoIIIAF</name>
    <name evidence="2" type="ORF">D0469_08760</name>
</gene>
<dbReference type="Proteomes" id="UP000264541">
    <property type="component" value="Unassembled WGS sequence"/>
</dbReference>
<dbReference type="RefSeq" id="WP_117326365.1">
    <property type="nucleotide sequence ID" value="NZ_QVTE01000021.1"/>
</dbReference>
<name>A0A372LRB8_9BACI</name>
<evidence type="ECO:0000313" key="3">
    <source>
        <dbReference type="Proteomes" id="UP000264541"/>
    </source>
</evidence>
<feature type="transmembrane region" description="Helical" evidence="1">
    <location>
        <begin position="37"/>
        <end position="55"/>
    </location>
</feature>
<keyword evidence="1" id="KW-1133">Transmembrane helix</keyword>